<dbReference type="Pfam" id="PF00023">
    <property type="entry name" value="Ank"/>
    <property type="match status" value="1"/>
</dbReference>
<evidence type="ECO:0000256" key="1">
    <source>
        <dbReference type="PROSITE-ProRule" id="PRU00023"/>
    </source>
</evidence>
<keyword evidence="3" id="KW-1185">Reference proteome</keyword>
<dbReference type="InterPro" id="IPR036770">
    <property type="entry name" value="Ankyrin_rpt-contain_sf"/>
</dbReference>
<dbReference type="InterPro" id="IPR002110">
    <property type="entry name" value="Ankyrin_rpt"/>
</dbReference>
<dbReference type="EMBL" id="LHPG02000002">
    <property type="protein sequence ID" value="PRW60211.1"/>
    <property type="molecule type" value="Genomic_DNA"/>
</dbReference>
<dbReference type="Gene3D" id="1.25.40.20">
    <property type="entry name" value="Ankyrin repeat-containing domain"/>
    <property type="match status" value="1"/>
</dbReference>
<keyword evidence="1" id="KW-0040">ANK repeat</keyword>
<proteinExistence type="predicted"/>
<dbReference type="PROSITE" id="PS50297">
    <property type="entry name" value="ANK_REP_REGION"/>
    <property type="match status" value="1"/>
</dbReference>
<evidence type="ECO:0000313" key="2">
    <source>
        <dbReference type="EMBL" id="PRW60211.1"/>
    </source>
</evidence>
<accession>A0A2P6U1M0</accession>
<sequence length="398" mass="42266">MVATRNQTAPEPLALFRALLHGNVSMARRLLAGSSADQLALVAPVGNVTVLHAAVVGRCSAVLPQLAAACAAADISVDALLEMEGGTLHCRWAAPVRHFLRSLGVEAPGRLHGMDDGATALSIAVWYQDLEAIQALLQAGADPSATTRLADVVRCMDTPHGGVSCSQLLGPLLQHGLDPLGTAGPWSHLPASILLVECWSKEAAALMLDHLEAQQASGTLQLGTKHRCQQLLLGASRSGTPRLQLVQSALTRLHQLTRLQAVHLDPFDFYRLETSAARGLPSADRYTDAVLIPQWVLFVAQGGSWSPATHHHWPDGFKSAARSLLLAGSRGEGSLDISSTHASSLHSRQPARRRQRLSEIATAAVTGGQQKGCLLGTLPAELLLRIMEMAAEPLSAWL</sequence>
<comment type="caution">
    <text evidence="2">The sequence shown here is derived from an EMBL/GenBank/DDBJ whole genome shotgun (WGS) entry which is preliminary data.</text>
</comment>
<protein>
    <submittedName>
        <fullName evidence="2">Ankyrin repeat</fullName>
    </submittedName>
</protein>
<dbReference type="SUPFAM" id="SSF48403">
    <property type="entry name" value="Ankyrin repeat"/>
    <property type="match status" value="1"/>
</dbReference>
<reference evidence="2 3" key="1">
    <citation type="journal article" date="2018" name="Plant J.">
        <title>Genome sequences of Chlorella sorokiniana UTEX 1602 and Micractinium conductrix SAG 241.80: implications to maltose excretion by a green alga.</title>
        <authorList>
            <person name="Arriola M.B."/>
            <person name="Velmurugan N."/>
            <person name="Zhang Y."/>
            <person name="Plunkett M.H."/>
            <person name="Hondzo H."/>
            <person name="Barney B.M."/>
        </authorList>
    </citation>
    <scope>NUCLEOTIDE SEQUENCE [LARGE SCALE GENOMIC DNA]</scope>
    <source>
        <strain evidence="3">UTEX 1602</strain>
    </source>
</reference>
<evidence type="ECO:0000313" key="3">
    <source>
        <dbReference type="Proteomes" id="UP000239899"/>
    </source>
</evidence>
<feature type="repeat" description="ANK" evidence="1">
    <location>
        <begin position="116"/>
        <end position="148"/>
    </location>
</feature>
<dbReference type="AlphaFoldDB" id="A0A2P6U1M0"/>
<gene>
    <name evidence="2" type="ORF">C2E21_0789</name>
</gene>
<name>A0A2P6U1M0_CHLSO</name>
<dbReference type="PROSITE" id="PS50088">
    <property type="entry name" value="ANK_REPEAT"/>
    <property type="match status" value="1"/>
</dbReference>
<dbReference type="Proteomes" id="UP000239899">
    <property type="component" value="Unassembled WGS sequence"/>
</dbReference>
<dbReference type="SMART" id="SM00248">
    <property type="entry name" value="ANK"/>
    <property type="match status" value="1"/>
</dbReference>
<organism evidence="2 3">
    <name type="scientific">Chlorella sorokiniana</name>
    <name type="common">Freshwater green alga</name>
    <dbReference type="NCBI Taxonomy" id="3076"/>
    <lineage>
        <taxon>Eukaryota</taxon>
        <taxon>Viridiplantae</taxon>
        <taxon>Chlorophyta</taxon>
        <taxon>core chlorophytes</taxon>
        <taxon>Trebouxiophyceae</taxon>
        <taxon>Chlorellales</taxon>
        <taxon>Chlorellaceae</taxon>
        <taxon>Chlorella clade</taxon>
        <taxon>Chlorella</taxon>
    </lineage>
</organism>
<dbReference type="OrthoDB" id="521158at2759"/>